<protein>
    <submittedName>
        <fullName evidence="1">Uncharacterized protein</fullName>
    </submittedName>
</protein>
<dbReference type="EMBL" id="GU474942">
    <property type="protein sequence ID" value="ADI20466.1"/>
    <property type="molecule type" value="Genomic_DNA"/>
</dbReference>
<sequence>MHLNNKDAAKADLKTYKAARPELKMLQDYEEVAPAIIKDYLRAELKEIWDLV</sequence>
<organism evidence="1">
    <name type="scientific">uncultured alpha proteobacterium EB080_L58F04</name>
    <dbReference type="NCBI Taxonomy" id="710798"/>
    <lineage>
        <taxon>Bacteria</taxon>
        <taxon>Pseudomonadati</taxon>
        <taxon>Pseudomonadota</taxon>
        <taxon>Alphaproteobacteria</taxon>
        <taxon>environmental samples</taxon>
    </lineage>
</organism>
<proteinExistence type="predicted"/>
<dbReference type="AlphaFoldDB" id="E0Y1C5"/>
<accession>E0Y1C5</accession>
<name>E0Y1C5_9PROT</name>
<reference evidence="1" key="1">
    <citation type="journal article" date="2011" name="Environ. Microbiol.">
        <title>Time-series analyses of Monterey Bay coastal microbial picoplankton using a 'genome proxy' microarray.</title>
        <authorList>
            <person name="Rich V.I."/>
            <person name="Pham V.D."/>
            <person name="Eppley J."/>
            <person name="Shi Y."/>
            <person name="DeLong E.F."/>
        </authorList>
    </citation>
    <scope>NUCLEOTIDE SEQUENCE</scope>
</reference>
<evidence type="ECO:0000313" key="1">
    <source>
        <dbReference type="EMBL" id="ADI20466.1"/>
    </source>
</evidence>